<dbReference type="GO" id="GO:0050839">
    <property type="term" value="F:cell adhesion molecule binding"/>
    <property type="evidence" value="ECO:0007669"/>
    <property type="project" value="TreeGrafter"/>
</dbReference>
<dbReference type="Pfam" id="PF13927">
    <property type="entry name" value="Ig_3"/>
    <property type="match status" value="1"/>
</dbReference>
<evidence type="ECO:0000256" key="12">
    <source>
        <dbReference type="SAM" id="MobiDB-lite"/>
    </source>
</evidence>
<dbReference type="Pfam" id="PF08205">
    <property type="entry name" value="C2-set_2"/>
    <property type="match status" value="1"/>
</dbReference>
<dbReference type="GO" id="GO:0005911">
    <property type="term" value="C:cell-cell junction"/>
    <property type="evidence" value="ECO:0007669"/>
    <property type="project" value="TreeGrafter"/>
</dbReference>
<reference evidence="15" key="1">
    <citation type="submission" date="2019-06" db="EMBL/GenBank/DDBJ databases">
        <authorList>
            <consortium name="Wellcome Sanger Institute Data Sharing"/>
        </authorList>
    </citation>
    <scope>NUCLEOTIDE SEQUENCE [LARGE SCALE GENOMIC DNA]</scope>
</reference>
<feature type="domain" description="Ig-like" evidence="14">
    <location>
        <begin position="294"/>
        <end position="374"/>
    </location>
</feature>
<evidence type="ECO:0000313" key="15">
    <source>
        <dbReference type="Ensembl" id="ENSSORP00005045192.1"/>
    </source>
</evidence>
<evidence type="ECO:0000256" key="6">
    <source>
        <dbReference type="ARBA" id="ARBA00022737"/>
    </source>
</evidence>
<name>A0A673BX59_9TELE</name>
<reference evidence="15" key="2">
    <citation type="submission" date="2025-08" db="UniProtKB">
        <authorList>
            <consortium name="Ensembl"/>
        </authorList>
    </citation>
    <scope>IDENTIFICATION</scope>
</reference>
<dbReference type="InParanoid" id="A0A673BX59"/>
<dbReference type="InterPro" id="IPR013783">
    <property type="entry name" value="Ig-like_fold"/>
</dbReference>
<feature type="domain" description="Ig-like" evidence="14">
    <location>
        <begin position="379"/>
        <end position="474"/>
    </location>
</feature>
<dbReference type="Gene3D" id="2.60.40.10">
    <property type="entry name" value="Immunoglobulins"/>
    <property type="match status" value="5"/>
</dbReference>
<evidence type="ECO:0000256" key="10">
    <source>
        <dbReference type="ARBA" id="ARBA00023180"/>
    </source>
</evidence>
<reference evidence="15" key="3">
    <citation type="submission" date="2025-09" db="UniProtKB">
        <authorList>
            <consortium name="Ensembl"/>
        </authorList>
    </citation>
    <scope>IDENTIFICATION</scope>
</reference>
<keyword evidence="7 13" id="KW-1133">Transmembrane helix</keyword>
<dbReference type="SUPFAM" id="SSF48726">
    <property type="entry name" value="Immunoglobulin"/>
    <property type="match status" value="5"/>
</dbReference>
<keyword evidence="8 13" id="KW-0472">Membrane</keyword>
<sequence length="745" mass="81311">IIWSLETMFSQQPQDLVVVAGQPVTLPCTIPGYHGVVLWIKDGLALGVGRDLSGYPRYTVIGDHGSGEHHLRIQRVELMDDAVFECQAVQAAMRSRPARLTVLVPPEDPVISGGPVVSLRAGDPLNLTCHAADAKPAASIIWIRNGEVLNGAMYSKTLLRDGRRESTVSTLYLSPSNIETGQQIICKASNKAVPNGKETSVTIDIQHLPLVNLSVEPQPVLEGNLVKFHCSAKANPPVTLYRWAKGGSIIKEVSGDTYEVIVDHSFFTEPVSCEVTNPLGSTNISRNVDVYFGPRMAAEPQSLQVDLGSDAVFNCAWTGNPSLTIVWMKRGSGVVLSNENLLTLKSVRQEDAGKYVCRAVVPRVGAGEKEVSLTVNGPPTISSTQTQQALHGEKGQIKCFIRSTPPPDRIAWSWKETVLESGTSGRYTVETVSTEEGVISTLTMSNIVPADFQTIYNCTAWNSFGSDTEIIRLKEQGGSQEGQSFCLLSAESLPVAVIIGIAVGAFVAFIVLMGTIGAFCCTRSQRNLKGVVSAKNDIRVEIVHKDHNAARENEEHTSMKQLMVERGEFQQESVLKQLEVLQEEEKEYQHIKDPTNGYYSVNTFKEHHTPTMAGNQSTEVRNPTSTGTLGKQRVPTGMSFTNIYSTLGAGPNRLYDYSQRFVLGMGSSSIELCEREFQRGSLSDSSSFIDTQCDSSVSSYSKPDGYVQFDKDSKASASSSSHYSQSSSQNSDLTRPLQKRMQTHV</sequence>
<feature type="compositionally biased region" description="Low complexity" evidence="12">
    <location>
        <begin position="715"/>
        <end position="731"/>
    </location>
</feature>
<evidence type="ECO:0000256" key="4">
    <source>
        <dbReference type="ARBA" id="ARBA00022692"/>
    </source>
</evidence>
<dbReference type="InterPro" id="IPR013098">
    <property type="entry name" value="Ig_I-set"/>
</dbReference>
<dbReference type="GO" id="GO:0098609">
    <property type="term" value="P:cell-cell adhesion"/>
    <property type="evidence" value="ECO:0007669"/>
    <property type="project" value="TreeGrafter"/>
</dbReference>
<dbReference type="GO" id="GO:0005886">
    <property type="term" value="C:plasma membrane"/>
    <property type="evidence" value="ECO:0007669"/>
    <property type="project" value="UniProtKB-SubCell"/>
</dbReference>
<keyword evidence="3" id="KW-1003">Cell membrane</keyword>
<dbReference type="FunFam" id="2.60.40.10:FF:000103">
    <property type="entry name" value="Kirre like nephrin family adhesion molecule 3"/>
    <property type="match status" value="1"/>
</dbReference>
<dbReference type="AlphaFoldDB" id="A0A673BX59"/>
<keyword evidence="6" id="KW-0677">Repeat</keyword>
<dbReference type="InterPro" id="IPR051275">
    <property type="entry name" value="Cell_adhesion_signaling"/>
</dbReference>
<dbReference type="FunFam" id="2.60.40.10:FF:000094">
    <property type="entry name" value="Kirre like nephrin family adhesion molecule 3"/>
    <property type="match status" value="1"/>
</dbReference>
<dbReference type="GO" id="GO:0007416">
    <property type="term" value="P:synapse assembly"/>
    <property type="evidence" value="ECO:0007669"/>
    <property type="project" value="TreeGrafter"/>
</dbReference>
<feature type="transmembrane region" description="Helical" evidence="13">
    <location>
        <begin position="493"/>
        <end position="519"/>
    </location>
</feature>
<evidence type="ECO:0000256" key="7">
    <source>
        <dbReference type="ARBA" id="ARBA00022989"/>
    </source>
</evidence>
<keyword evidence="11" id="KW-0393">Immunoglobulin domain</keyword>
<evidence type="ECO:0000313" key="16">
    <source>
        <dbReference type="Proteomes" id="UP000472271"/>
    </source>
</evidence>
<dbReference type="PROSITE" id="PS50835">
    <property type="entry name" value="IG_LIKE"/>
    <property type="match status" value="5"/>
</dbReference>
<keyword evidence="4 13" id="KW-0812">Transmembrane</keyword>
<dbReference type="InterPro" id="IPR036179">
    <property type="entry name" value="Ig-like_dom_sf"/>
</dbReference>
<evidence type="ECO:0000256" key="5">
    <source>
        <dbReference type="ARBA" id="ARBA00022729"/>
    </source>
</evidence>
<evidence type="ECO:0000256" key="9">
    <source>
        <dbReference type="ARBA" id="ARBA00023157"/>
    </source>
</evidence>
<gene>
    <name evidence="15" type="primary">kirrel3b</name>
</gene>
<feature type="domain" description="Ig-like" evidence="14">
    <location>
        <begin position="106"/>
        <end position="202"/>
    </location>
</feature>
<dbReference type="CDD" id="cd05898">
    <property type="entry name" value="IgI_5_KIRREL3"/>
    <property type="match status" value="1"/>
</dbReference>
<feature type="compositionally biased region" description="Polar residues" evidence="12">
    <location>
        <begin position="612"/>
        <end position="629"/>
    </location>
</feature>
<dbReference type="CDD" id="cd05759">
    <property type="entry name" value="IgI_2_KIRREL3-like"/>
    <property type="match status" value="1"/>
</dbReference>
<keyword evidence="16" id="KW-1185">Reference proteome</keyword>
<dbReference type="FunCoup" id="A0A673BX59">
    <property type="interactions" value="576"/>
</dbReference>
<evidence type="ECO:0000259" key="14">
    <source>
        <dbReference type="PROSITE" id="PS50835"/>
    </source>
</evidence>
<dbReference type="PANTHER" id="PTHR11640:SF49">
    <property type="entry name" value="KIN OF IRRE-LIKE PROTEIN 3"/>
    <property type="match status" value="1"/>
</dbReference>
<dbReference type="InterPro" id="IPR003598">
    <property type="entry name" value="Ig_sub2"/>
</dbReference>
<evidence type="ECO:0000256" key="1">
    <source>
        <dbReference type="ARBA" id="ARBA00004251"/>
    </source>
</evidence>
<dbReference type="SMART" id="SM00408">
    <property type="entry name" value="IGc2"/>
    <property type="match status" value="3"/>
</dbReference>
<dbReference type="InterPro" id="IPR007110">
    <property type="entry name" value="Ig-like_dom"/>
</dbReference>
<protein>
    <submittedName>
        <fullName evidence="15">Kirre like nephrin family adhesion molecule 3</fullName>
    </submittedName>
</protein>
<dbReference type="Pfam" id="PF07679">
    <property type="entry name" value="I-set"/>
    <property type="match status" value="2"/>
</dbReference>
<dbReference type="Proteomes" id="UP000472271">
    <property type="component" value="Chromosome 13"/>
</dbReference>
<feature type="domain" description="Ig-like" evidence="14">
    <location>
        <begin position="7"/>
        <end position="101"/>
    </location>
</feature>
<dbReference type="FunFam" id="2.60.40.10:FF:000170">
    <property type="entry name" value="Kirre like nephrin family adhesion molecule 3"/>
    <property type="match status" value="1"/>
</dbReference>
<evidence type="ECO:0000256" key="8">
    <source>
        <dbReference type="ARBA" id="ARBA00023136"/>
    </source>
</evidence>
<keyword evidence="10" id="KW-0325">Glycoprotein</keyword>
<accession>A0A673BX59</accession>
<feature type="region of interest" description="Disordered" evidence="12">
    <location>
        <begin position="708"/>
        <end position="745"/>
    </location>
</feature>
<dbReference type="InterPro" id="IPR013162">
    <property type="entry name" value="CD80_C2-set"/>
</dbReference>
<dbReference type="SMART" id="SM00409">
    <property type="entry name" value="IG"/>
    <property type="match status" value="4"/>
</dbReference>
<organism evidence="15 16">
    <name type="scientific">Sphaeramia orbicularis</name>
    <name type="common">orbiculate cardinalfish</name>
    <dbReference type="NCBI Taxonomy" id="375764"/>
    <lineage>
        <taxon>Eukaryota</taxon>
        <taxon>Metazoa</taxon>
        <taxon>Chordata</taxon>
        <taxon>Craniata</taxon>
        <taxon>Vertebrata</taxon>
        <taxon>Euteleostomi</taxon>
        <taxon>Actinopterygii</taxon>
        <taxon>Neopterygii</taxon>
        <taxon>Teleostei</taxon>
        <taxon>Neoteleostei</taxon>
        <taxon>Acanthomorphata</taxon>
        <taxon>Gobiaria</taxon>
        <taxon>Kurtiformes</taxon>
        <taxon>Apogonoidei</taxon>
        <taxon>Apogonidae</taxon>
        <taxon>Apogoninae</taxon>
        <taxon>Sphaeramia</taxon>
    </lineage>
</organism>
<feature type="region of interest" description="Disordered" evidence="12">
    <location>
        <begin position="609"/>
        <end position="634"/>
    </location>
</feature>
<comment type="similarity">
    <text evidence="2">Belongs to the immunoglobulin superfamily.</text>
</comment>
<keyword evidence="9" id="KW-1015">Disulfide bond</keyword>
<dbReference type="Ensembl" id="ENSSORT00005046328.1">
    <property type="protein sequence ID" value="ENSSORP00005045192.1"/>
    <property type="gene ID" value="ENSSORG00005020756.1"/>
</dbReference>
<evidence type="ECO:0000256" key="11">
    <source>
        <dbReference type="ARBA" id="ARBA00023319"/>
    </source>
</evidence>
<evidence type="ECO:0000256" key="2">
    <source>
        <dbReference type="ARBA" id="ARBA00008637"/>
    </source>
</evidence>
<dbReference type="InterPro" id="IPR003599">
    <property type="entry name" value="Ig_sub"/>
</dbReference>
<dbReference type="PANTHER" id="PTHR11640">
    <property type="entry name" value="NEPHRIN"/>
    <property type="match status" value="1"/>
</dbReference>
<evidence type="ECO:0000256" key="13">
    <source>
        <dbReference type="SAM" id="Phobius"/>
    </source>
</evidence>
<proteinExistence type="inferred from homology"/>
<dbReference type="FunFam" id="2.60.40.10:FF:000077">
    <property type="entry name" value="Kirre like nephrin family adhesion molecule 3"/>
    <property type="match status" value="1"/>
</dbReference>
<feature type="domain" description="Ig-like" evidence="14">
    <location>
        <begin position="209"/>
        <end position="289"/>
    </location>
</feature>
<evidence type="ECO:0000256" key="3">
    <source>
        <dbReference type="ARBA" id="ARBA00022475"/>
    </source>
</evidence>
<keyword evidence="5" id="KW-0732">Signal</keyword>
<comment type="subcellular location">
    <subcellularLocation>
        <location evidence="1">Cell membrane</location>
        <topology evidence="1">Single-pass type I membrane protein</topology>
    </subcellularLocation>
</comment>